<protein>
    <recommendedName>
        <fullName evidence="3">Peptidase M48 domain-containing protein</fullName>
    </recommendedName>
</protein>
<sequence length="194" mass="22482">MGNGSPPGKPIAGGSRAETLIDEMKAEFPTFEILKKRHNRLQRAIHRALLVLTLGRMRTYLTQYHTVLFGKLWVPDSFDTMSDADRYILLRHERVHLRQRARMGDITMAFVYLIPFFPLGLAYGRARIEWEAYTETIRATYEVFGLPSAKLLRKHIVDRFVGPDYGWMWPFRRMVGRWFDEVIADLAAESSGSC</sequence>
<proteinExistence type="predicted"/>
<dbReference type="EMBL" id="CP089984">
    <property type="protein sequence ID" value="WXB16995.1"/>
    <property type="molecule type" value="Genomic_DNA"/>
</dbReference>
<name>A0ABZ2M5R7_9BACT</name>
<evidence type="ECO:0000313" key="1">
    <source>
        <dbReference type="EMBL" id="WXB16995.1"/>
    </source>
</evidence>
<evidence type="ECO:0000313" key="2">
    <source>
        <dbReference type="Proteomes" id="UP001370348"/>
    </source>
</evidence>
<dbReference type="RefSeq" id="WP_394826625.1">
    <property type="nucleotide sequence ID" value="NZ_CP089984.1"/>
</dbReference>
<gene>
    <name evidence="1" type="ORF">LZC94_06895</name>
</gene>
<evidence type="ECO:0008006" key="3">
    <source>
        <dbReference type="Google" id="ProtNLM"/>
    </source>
</evidence>
<organism evidence="1 2">
    <name type="scientific">Pendulispora albinea</name>
    <dbReference type="NCBI Taxonomy" id="2741071"/>
    <lineage>
        <taxon>Bacteria</taxon>
        <taxon>Pseudomonadati</taxon>
        <taxon>Myxococcota</taxon>
        <taxon>Myxococcia</taxon>
        <taxon>Myxococcales</taxon>
        <taxon>Sorangiineae</taxon>
        <taxon>Pendulisporaceae</taxon>
        <taxon>Pendulispora</taxon>
    </lineage>
</organism>
<reference evidence="1 2" key="1">
    <citation type="submission" date="2021-12" db="EMBL/GenBank/DDBJ databases">
        <title>Discovery of the Pendulisporaceae a myxobacterial family with distinct sporulation behavior and unique specialized metabolism.</title>
        <authorList>
            <person name="Garcia R."/>
            <person name="Popoff A."/>
            <person name="Bader C.D."/>
            <person name="Loehr J."/>
            <person name="Walesch S."/>
            <person name="Walt C."/>
            <person name="Boldt J."/>
            <person name="Bunk B."/>
            <person name="Haeckl F.J.F.P.J."/>
            <person name="Gunesch A.P."/>
            <person name="Birkelbach J."/>
            <person name="Nuebel U."/>
            <person name="Pietschmann T."/>
            <person name="Bach T."/>
            <person name="Mueller R."/>
        </authorList>
    </citation>
    <scope>NUCLEOTIDE SEQUENCE [LARGE SCALE GENOMIC DNA]</scope>
    <source>
        <strain evidence="1 2">MSr11954</strain>
    </source>
</reference>
<accession>A0ABZ2M5R7</accession>
<keyword evidence="2" id="KW-1185">Reference proteome</keyword>
<dbReference type="Proteomes" id="UP001370348">
    <property type="component" value="Chromosome"/>
</dbReference>